<sequence>MNSETFVKELRNGLGEAVLGHRYDLPSTDAAWLDSMDAFPEASKLTVDFIASLAESRLEIWDHVRPALPATGVTLGWVIIAGIVSYVAPFGSQQFVNSVADKLGTLIAIAAVGASGFIVVELWRSLPATPLRSNYEPEQRIADCWEAILTCGVITDEIAVRVIQSSISHYQYSISLTALKEAFKRRARLVLLVWVQIIALFSILMLGFGFYQYASTHPQCIMPYNATPEQMKAMQKCVDDAKAVQKHDEQQAKEKEKAAD</sequence>
<dbReference type="Proteomes" id="UP000075655">
    <property type="component" value="Unassembled WGS sequence"/>
</dbReference>
<name>A0A149RXV0_GLUOY</name>
<feature type="transmembrane region" description="Helical" evidence="1">
    <location>
        <begin position="103"/>
        <end position="123"/>
    </location>
</feature>
<reference evidence="2 3" key="1">
    <citation type="submission" date="2015-06" db="EMBL/GenBank/DDBJ databases">
        <title>Improved classification and identification of acetic acid bacteria using matrix-assisted laser desorption/ionization time-of-flight mass spectrometry; Gluconobacter nephelii and Gluconobacter uchimurae are later heterotypic synonyms of Gluconobacter japonicus and Gluconobacter oxydans, respectively.</title>
        <authorList>
            <person name="Li L."/>
            <person name="Cleenwerck I."/>
            <person name="De Vuyst L."/>
            <person name="Vandamme P."/>
        </authorList>
    </citation>
    <scope>NUCLEOTIDE SEQUENCE [LARGE SCALE GENOMIC DNA]</scope>
    <source>
        <strain evidence="2 3">LMG 1676</strain>
    </source>
</reference>
<dbReference type="PATRIC" id="fig|442.8.peg.40"/>
<feature type="transmembrane region" description="Helical" evidence="1">
    <location>
        <begin position="189"/>
        <end position="211"/>
    </location>
</feature>
<protein>
    <submittedName>
        <fullName evidence="2">Uncharacterized protein</fullName>
    </submittedName>
</protein>
<evidence type="ECO:0000313" key="2">
    <source>
        <dbReference type="EMBL" id="KXV19249.1"/>
    </source>
</evidence>
<feature type="transmembrane region" description="Helical" evidence="1">
    <location>
        <begin position="67"/>
        <end position="88"/>
    </location>
</feature>
<dbReference type="EMBL" id="LHZG01000153">
    <property type="protein sequence ID" value="KXV19249.1"/>
    <property type="molecule type" value="Genomic_DNA"/>
</dbReference>
<dbReference type="AlphaFoldDB" id="A0A149RXV0"/>
<keyword evidence="1" id="KW-0812">Transmembrane</keyword>
<evidence type="ECO:0000256" key="1">
    <source>
        <dbReference type="SAM" id="Phobius"/>
    </source>
</evidence>
<accession>A0A149RXV0</accession>
<proteinExistence type="predicted"/>
<gene>
    <name evidence="2" type="ORF">AD934_05260</name>
</gene>
<keyword evidence="1" id="KW-1133">Transmembrane helix</keyword>
<organism evidence="2 3">
    <name type="scientific">Gluconobacter oxydans</name>
    <name type="common">Gluconobacter suboxydans</name>
    <dbReference type="NCBI Taxonomy" id="442"/>
    <lineage>
        <taxon>Bacteria</taxon>
        <taxon>Pseudomonadati</taxon>
        <taxon>Pseudomonadota</taxon>
        <taxon>Alphaproteobacteria</taxon>
        <taxon>Acetobacterales</taxon>
        <taxon>Acetobacteraceae</taxon>
        <taxon>Gluconobacter</taxon>
    </lineage>
</organism>
<keyword evidence="1" id="KW-0472">Membrane</keyword>
<comment type="caution">
    <text evidence="2">The sequence shown here is derived from an EMBL/GenBank/DDBJ whole genome shotgun (WGS) entry which is preliminary data.</text>
</comment>
<evidence type="ECO:0000313" key="3">
    <source>
        <dbReference type="Proteomes" id="UP000075655"/>
    </source>
</evidence>